<dbReference type="RefSeq" id="WP_380905809.1">
    <property type="nucleotide sequence ID" value="NZ_JBHUEG010000012.1"/>
</dbReference>
<dbReference type="Gene3D" id="2.10.109.10">
    <property type="entry name" value="Umud Fragment, subunit A"/>
    <property type="match status" value="1"/>
</dbReference>
<feature type="domain" description="Peptidase S24/S26A/S26B/S26C" evidence="1">
    <location>
        <begin position="27"/>
        <end position="106"/>
    </location>
</feature>
<dbReference type="SUPFAM" id="SSF51306">
    <property type="entry name" value="LexA/Signal peptidase"/>
    <property type="match status" value="1"/>
</dbReference>
<dbReference type="InterPro" id="IPR015927">
    <property type="entry name" value="Peptidase_S24_S26A/B/C"/>
</dbReference>
<evidence type="ECO:0000259" key="1">
    <source>
        <dbReference type="Pfam" id="PF00717"/>
    </source>
</evidence>
<reference evidence="3" key="1">
    <citation type="journal article" date="2019" name="Int. J. Syst. Evol. Microbiol.">
        <title>The Global Catalogue of Microorganisms (GCM) 10K type strain sequencing project: providing services to taxonomists for standard genome sequencing and annotation.</title>
        <authorList>
            <consortium name="The Broad Institute Genomics Platform"/>
            <consortium name="The Broad Institute Genome Sequencing Center for Infectious Disease"/>
            <person name="Wu L."/>
            <person name="Ma J."/>
        </authorList>
    </citation>
    <scope>NUCLEOTIDE SEQUENCE [LARGE SCALE GENOMIC DNA]</scope>
    <source>
        <strain evidence="3">KCTC 42662</strain>
    </source>
</reference>
<organism evidence="2 3">
    <name type="scientific">Sphingobacterium suaedae</name>
    <dbReference type="NCBI Taxonomy" id="1686402"/>
    <lineage>
        <taxon>Bacteria</taxon>
        <taxon>Pseudomonadati</taxon>
        <taxon>Bacteroidota</taxon>
        <taxon>Sphingobacteriia</taxon>
        <taxon>Sphingobacteriales</taxon>
        <taxon>Sphingobacteriaceae</taxon>
        <taxon>Sphingobacterium</taxon>
    </lineage>
</organism>
<dbReference type="CDD" id="cd06462">
    <property type="entry name" value="Peptidase_S24_S26"/>
    <property type="match status" value="1"/>
</dbReference>
<dbReference type="InterPro" id="IPR036286">
    <property type="entry name" value="LexA/Signal_pep-like_sf"/>
</dbReference>
<sequence length="151" mass="17460">MEQVVKINNHSFFDAVKESLAVGNRVKFRVVGNSMRPFLREGDQVVIQEANQHDYQRGAILLAHWKDGYVLHRAVRYQGGFVWLAGDNNLVQLEQISVDQIIAVVVCAYRGEKRVLNQSFWTRLAGMLWFHARPLRIVGAKLIRLIRKEYV</sequence>
<proteinExistence type="predicted"/>
<protein>
    <submittedName>
        <fullName evidence="2">Helix-turn-helix transcriptional regulator</fullName>
    </submittedName>
</protein>
<evidence type="ECO:0000313" key="2">
    <source>
        <dbReference type="EMBL" id="MFD2549492.1"/>
    </source>
</evidence>
<dbReference type="Pfam" id="PF00717">
    <property type="entry name" value="Peptidase_S24"/>
    <property type="match status" value="1"/>
</dbReference>
<gene>
    <name evidence="2" type="ORF">ACFSR5_17720</name>
</gene>
<name>A0ABW5KPG0_9SPHI</name>
<comment type="caution">
    <text evidence="2">The sequence shown here is derived from an EMBL/GenBank/DDBJ whole genome shotgun (WGS) entry which is preliminary data.</text>
</comment>
<dbReference type="Proteomes" id="UP001597545">
    <property type="component" value="Unassembled WGS sequence"/>
</dbReference>
<dbReference type="EMBL" id="JBHULR010000015">
    <property type="protein sequence ID" value="MFD2549492.1"/>
    <property type="molecule type" value="Genomic_DNA"/>
</dbReference>
<accession>A0ABW5KPG0</accession>
<keyword evidence="3" id="KW-1185">Reference proteome</keyword>
<evidence type="ECO:0000313" key="3">
    <source>
        <dbReference type="Proteomes" id="UP001597545"/>
    </source>
</evidence>